<evidence type="ECO:0000256" key="1">
    <source>
        <dbReference type="SAM" id="MobiDB-lite"/>
    </source>
</evidence>
<evidence type="ECO:0008006" key="5">
    <source>
        <dbReference type="Google" id="ProtNLM"/>
    </source>
</evidence>
<feature type="transmembrane region" description="Helical" evidence="2">
    <location>
        <begin position="413"/>
        <end position="433"/>
    </location>
</feature>
<proteinExistence type="predicted"/>
<feature type="compositionally biased region" description="Acidic residues" evidence="1">
    <location>
        <begin position="439"/>
        <end position="450"/>
    </location>
</feature>
<keyword evidence="4" id="KW-1185">Reference proteome</keyword>
<keyword evidence="2" id="KW-0472">Membrane</keyword>
<name>A0ABY8UNR1_TETOB</name>
<accession>A0ABY8UNR1</accession>
<dbReference type="EMBL" id="CP126220">
    <property type="protein sequence ID" value="WIA21258.1"/>
    <property type="molecule type" value="Genomic_DNA"/>
</dbReference>
<gene>
    <name evidence="3" type="ORF">OEZ85_000493</name>
</gene>
<evidence type="ECO:0000256" key="2">
    <source>
        <dbReference type="SAM" id="Phobius"/>
    </source>
</evidence>
<protein>
    <recommendedName>
        <fullName evidence="5">Folate receptor-like domain-containing protein</fullName>
    </recommendedName>
</protein>
<keyword evidence="2" id="KW-0812">Transmembrane</keyword>
<evidence type="ECO:0000313" key="4">
    <source>
        <dbReference type="Proteomes" id="UP001244341"/>
    </source>
</evidence>
<organism evidence="3 4">
    <name type="scientific">Tetradesmus obliquus</name>
    <name type="common">Green alga</name>
    <name type="synonym">Acutodesmus obliquus</name>
    <dbReference type="NCBI Taxonomy" id="3088"/>
    <lineage>
        <taxon>Eukaryota</taxon>
        <taxon>Viridiplantae</taxon>
        <taxon>Chlorophyta</taxon>
        <taxon>core chlorophytes</taxon>
        <taxon>Chlorophyceae</taxon>
        <taxon>CS clade</taxon>
        <taxon>Sphaeropleales</taxon>
        <taxon>Scenedesmaceae</taxon>
        <taxon>Tetradesmus</taxon>
    </lineage>
</organism>
<evidence type="ECO:0000313" key="3">
    <source>
        <dbReference type="EMBL" id="WIA21258.1"/>
    </source>
</evidence>
<sequence length="555" mass="58737">MASYGVTGCLAGAAEAGYVIGLWSIEPSSLACRGDAARSGFYGGRGAAMRSALALLLLAASLVLHAVARADVEFVQPVPDLVGAQHTGRQLLQSAGAGSYGGYGYGYGEYGYGSDGRRRLIMTESGGYGYGEYGYGEYGYGSNARRLSEELLQLEPSDPLLEYAEQQAAVQQAAEEQQQQGLSAAAASAIQHAHGKRSAWNVPAGQCYCRYDTDFNTWAVAEETCKQALYKRCKSESGLPCEWLDKFYAPMKGPAHSLPHEQDIFAFLHEDCTPQPPCACAGLKLDGSDAVPASVACCRDLRVACRTPFSGLCCKKVADFCSDDKSNPMIAAWASHALHRADCSAYQGVPYQFTPLEQMTAATSAPKQQQKQQQLVDSKPSEAELLHQALNMQQQQAAAAAAAPAGSSFGTTFLAAVAAGAVCVAVVAVLFSLRREEQHDLDDDDDEDDNMSYNNNSNNTQRPLNFTTLDACPPGGLCCEGSAASQSAADLAGLPHVVSVSTLSSSGSVREPLLPQNTQGMNRCMSNVSGMASNVSGGDLSMLRSCSQTSLDTMQ</sequence>
<feature type="region of interest" description="Disordered" evidence="1">
    <location>
        <begin position="439"/>
        <end position="462"/>
    </location>
</feature>
<dbReference type="Proteomes" id="UP001244341">
    <property type="component" value="Chromosome 13b"/>
</dbReference>
<keyword evidence="2" id="KW-1133">Transmembrane helix</keyword>
<reference evidence="3 4" key="1">
    <citation type="submission" date="2023-05" db="EMBL/GenBank/DDBJ databases">
        <title>A 100% complete, gapless, phased diploid assembly of the Scenedesmus obliquus UTEX 3031 genome.</title>
        <authorList>
            <person name="Biondi T.C."/>
            <person name="Hanschen E.R."/>
            <person name="Kwon T."/>
            <person name="Eng W."/>
            <person name="Kruse C.P.S."/>
            <person name="Koehler S.I."/>
            <person name="Kunde Y."/>
            <person name="Gleasner C.D."/>
            <person name="You Mak K.T."/>
            <person name="Polle J."/>
            <person name="Hovde B.T."/>
            <person name="Starkenburg S.R."/>
        </authorList>
    </citation>
    <scope>NUCLEOTIDE SEQUENCE [LARGE SCALE GENOMIC DNA]</scope>
    <source>
        <strain evidence="3 4">DOE0152z</strain>
    </source>
</reference>